<evidence type="ECO:0000313" key="1">
    <source>
        <dbReference type="EMBL" id="PMD59545.1"/>
    </source>
</evidence>
<accession>A0A2J6T952</accession>
<dbReference type="AlphaFoldDB" id="A0A2J6T952"/>
<organism evidence="1 2">
    <name type="scientific">Hyaloscypha bicolor E</name>
    <dbReference type="NCBI Taxonomy" id="1095630"/>
    <lineage>
        <taxon>Eukaryota</taxon>
        <taxon>Fungi</taxon>
        <taxon>Dikarya</taxon>
        <taxon>Ascomycota</taxon>
        <taxon>Pezizomycotina</taxon>
        <taxon>Leotiomycetes</taxon>
        <taxon>Helotiales</taxon>
        <taxon>Hyaloscyphaceae</taxon>
        <taxon>Hyaloscypha</taxon>
        <taxon>Hyaloscypha bicolor</taxon>
    </lineage>
</organism>
<proteinExistence type="predicted"/>
<gene>
    <name evidence="1" type="ORF">K444DRAFT_529753</name>
</gene>
<keyword evidence="2" id="KW-1185">Reference proteome</keyword>
<dbReference type="InParanoid" id="A0A2J6T952"/>
<evidence type="ECO:0008006" key="3">
    <source>
        <dbReference type="Google" id="ProtNLM"/>
    </source>
</evidence>
<dbReference type="STRING" id="1095630.A0A2J6T952"/>
<dbReference type="OrthoDB" id="3562866at2759"/>
<protein>
    <recommendedName>
        <fullName evidence="3">DDE-1 domain-containing protein</fullName>
    </recommendedName>
</protein>
<reference evidence="1 2" key="1">
    <citation type="submission" date="2016-04" db="EMBL/GenBank/DDBJ databases">
        <title>A degradative enzymes factory behind the ericoid mycorrhizal symbiosis.</title>
        <authorList>
            <consortium name="DOE Joint Genome Institute"/>
            <person name="Martino E."/>
            <person name="Morin E."/>
            <person name="Grelet G."/>
            <person name="Kuo A."/>
            <person name="Kohler A."/>
            <person name="Daghino S."/>
            <person name="Barry K."/>
            <person name="Choi C."/>
            <person name="Cichocki N."/>
            <person name="Clum A."/>
            <person name="Copeland A."/>
            <person name="Hainaut M."/>
            <person name="Haridas S."/>
            <person name="Labutti K."/>
            <person name="Lindquist E."/>
            <person name="Lipzen A."/>
            <person name="Khouja H.-R."/>
            <person name="Murat C."/>
            <person name="Ohm R."/>
            <person name="Olson A."/>
            <person name="Spatafora J."/>
            <person name="Veneault-Fourrey C."/>
            <person name="Henrissat B."/>
            <person name="Grigoriev I."/>
            <person name="Martin F."/>
            <person name="Perotto S."/>
        </authorList>
    </citation>
    <scope>NUCLEOTIDE SEQUENCE [LARGE SCALE GENOMIC DNA]</scope>
    <source>
        <strain evidence="1 2">E</strain>
    </source>
</reference>
<name>A0A2J6T952_9HELO</name>
<dbReference type="RefSeq" id="XP_024736449.1">
    <property type="nucleotide sequence ID" value="XM_024874839.1"/>
</dbReference>
<dbReference type="GeneID" id="36582919"/>
<dbReference type="EMBL" id="KZ613813">
    <property type="protein sequence ID" value="PMD59545.1"/>
    <property type="molecule type" value="Genomic_DNA"/>
</dbReference>
<evidence type="ECO:0000313" key="2">
    <source>
        <dbReference type="Proteomes" id="UP000235371"/>
    </source>
</evidence>
<dbReference type="Proteomes" id="UP000235371">
    <property type="component" value="Unassembled WGS sequence"/>
</dbReference>
<sequence length="63" mass="7595">MDNWVLENLIGTEHIKYILTGYINNNVAMKYLDYLIKYSRARPDKPWKILLLDGYELHVYKSF</sequence>